<sequence>MPTVGTAMTDARTAEQIRILHLDTTTAIEQRRTLAAEARAALLAALHDRLICRPGCEDALATWGLEPLPDRWTISAQAQLSYTRSHTDHDEAREQARWGVPDELRWMDPPVAVYPRQVIDVTPAPAGPDQSGPPRFDITVEVTFRTWVTATRAADAYEAARTATQAQLPALAAVGVTLTGLVWQNPDCPDTAPVNDIDTGPQTVAGAAQETDADDLAVATSARDAAVQALAGLRRSIRARAIRALVDDEFGGIFQHHAQRVDRFLVGLGLDPLPRAHPVTVIADLTLPAGDGTVQDACDAARATMRAVVTSSPDETRPWTAYGWVVPEQATCDQDGWRVPWQHEYQMLLRGHATAADAGAAAEALVRADLTRALAGIAHQLVTVTATVEPAGVDMYLDPDRD</sequence>
<proteinExistence type="predicted"/>
<dbReference type="EMBL" id="LRQV01000108">
    <property type="protein sequence ID" value="KXK59544.1"/>
    <property type="molecule type" value="Genomic_DNA"/>
</dbReference>
<protein>
    <submittedName>
        <fullName evidence="1">Uncharacterized protein</fullName>
    </submittedName>
</protein>
<accession>A0A136PMC9</accession>
<organism evidence="1 2">
    <name type="scientific">Micromonospora rosaria</name>
    <dbReference type="NCBI Taxonomy" id="47874"/>
    <lineage>
        <taxon>Bacteria</taxon>
        <taxon>Bacillati</taxon>
        <taxon>Actinomycetota</taxon>
        <taxon>Actinomycetes</taxon>
        <taxon>Micromonosporales</taxon>
        <taxon>Micromonosporaceae</taxon>
        <taxon>Micromonospora</taxon>
    </lineage>
</organism>
<dbReference type="Proteomes" id="UP000070620">
    <property type="component" value="Unassembled WGS sequence"/>
</dbReference>
<comment type="caution">
    <text evidence="1">The sequence shown here is derived from an EMBL/GenBank/DDBJ whole genome shotgun (WGS) entry which is preliminary data.</text>
</comment>
<evidence type="ECO:0000313" key="1">
    <source>
        <dbReference type="EMBL" id="KXK59544.1"/>
    </source>
</evidence>
<evidence type="ECO:0000313" key="2">
    <source>
        <dbReference type="Proteomes" id="UP000070620"/>
    </source>
</evidence>
<gene>
    <name evidence="1" type="ORF">AWW66_23675</name>
</gene>
<reference evidence="1 2" key="1">
    <citation type="submission" date="2016-01" db="EMBL/GenBank/DDBJ databases">
        <title>Whole genome sequence and analysis of Micromonospora rosaria DSM 803, which can produce antibacterial substance rosamicin.</title>
        <authorList>
            <person name="Yang H."/>
            <person name="He X."/>
            <person name="Zhu D."/>
        </authorList>
    </citation>
    <scope>NUCLEOTIDE SEQUENCE [LARGE SCALE GENOMIC DNA]</scope>
    <source>
        <strain evidence="1 2">DSM 803</strain>
    </source>
</reference>
<keyword evidence="2" id="KW-1185">Reference proteome</keyword>
<name>A0A136PMC9_9ACTN</name>
<dbReference type="AlphaFoldDB" id="A0A136PMC9"/>